<keyword evidence="1" id="KW-0472">Membrane</keyword>
<keyword evidence="1" id="KW-1133">Transmembrane helix</keyword>
<dbReference type="Proteomes" id="UP000291613">
    <property type="component" value="Unassembled WGS sequence"/>
</dbReference>
<organism evidence="2 3">
    <name type="scientific">Hansschlegelia quercus</name>
    <dbReference type="NCBI Taxonomy" id="2528245"/>
    <lineage>
        <taxon>Bacteria</taxon>
        <taxon>Pseudomonadati</taxon>
        <taxon>Pseudomonadota</taxon>
        <taxon>Alphaproteobacteria</taxon>
        <taxon>Hyphomicrobiales</taxon>
        <taxon>Methylopilaceae</taxon>
        <taxon>Hansschlegelia</taxon>
    </lineage>
</organism>
<protein>
    <submittedName>
        <fullName evidence="2">DUF1345 domain-containing protein</fullName>
    </submittedName>
</protein>
<dbReference type="EMBL" id="SIUB01000001">
    <property type="protein sequence ID" value="TBN55017.1"/>
    <property type="molecule type" value="Genomic_DNA"/>
</dbReference>
<reference evidence="2 3" key="1">
    <citation type="submission" date="2019-02" db="EMBL/GenBank/DDBJ databases">
        <title>Hansschlegelia quercus sp. nov., a novel methylotrophic bacterium from buds of oak (Quercus robur L.).</title>
        <authorList>
            <person name="Agafonova N.V."/>
            <person name="Kaparullina E.N."/>
            <person name="Grouzdev D.S."/>
            <person name="Doronina N.V."/>
        </authorList>
    </citation>
    <scope>NUCLEOTIDE SEQUENCE [LARGE SCALE GENOMIC DNA]</scope>
    <source>
        <strain evidence="2 3">Dub</strain>
    </source>
</reference>
<dbReference type="OrthoDB" id="64737at2"/>
<feature type="transmembrane region" description="Helical" evidence="1">
    <location>
        <begin position="89"/>
        <end position="107"/>
    </location>
</feature>
<feature type="transmembrane region" description="Helical" evidence="1">
    <location>
        <begin position="193"/>
        <end position="216"/>
    </location>
</feature>
<evidence type="ECO:0000313" key="3">
    <source>
        <dbReference type="Proteomes" id="UP000291613"/>
    </source>
</evidence>
<evidence type="ECO:0000313" key="2">
    <source>
        <dbReference type="EMBL" id="TBN55017.1"/>
    </source>
</evidence>
<feature type="transmembrane region" description="Helical" evidence="1">
    <location>
        <begin position="119"/>
        <end position="143"/>
    </location>
</feature>
<dbReference type="Pfam" id="PF07077">
    <property type="entry name" value="DUF1345"/>
    <property type="match status" value="1"/>
</dbReference>
<name>A0A4Q9GT81_9HYPH</name>
<comment type="caution">
    <text evidence="2">The sequence shown here is derived from an EMBL/GenBank/DDBJ whole genome shotgun (WGS) entry which is preliminary data.</text>
</comment>
<accession>A0A4Q9GT81</accession>
<keyword evidence="3" id="KW-1185">Reference proteome</keyword>
<evidence type="ECO:0000256" key="1">
    <source>
        <dbReference type="SAM" id="Phobius"/>
    </source>
</evidence>
<dbReference type="InterPro" id="IPR009781">
    <property type="entry name" value="DUF1345"/>
</dbReference>
<keyword evidence="1" id="KW-0812">Transmembrane</keyword>
<dbReference type="RefSeq" id="WP_131001268.1">
    <property type="nucleotide sequence ID" value="NZ_JBHSZR010000002.1"/>
</dbReference>
<gene>
    <name evidence="2" type="ORF">EYR15_02400</name>
</gene>
<dbReference type="AlphaFoldDB" id="A0A4Q9GT81"/>
<proteinExistence type="predicted"/>
<sequence length="223" mass="23346">MARSPSPKADPKPKALKGWRRHGLRLAACAAFGVAAGALAGLFAPAKIATVIGWDAAAAAYAARVWFTLSPIPAKEIQTWSRKEDEGRGAITLILTAAVAGSFAAIFDMVSAKSGGAALALGALTILISWMLLHTTFAAHYAHRCFDGGPDKPGIDFPGGPPVFSDFAYYAFTIGMTFQVSDTDTQSSAMRRLTLLHGVVSFVFNTVIIAISVSLASNLMGGK</sequence>